<dbReference type="EMBL" id="JAGKHQ010000003">
    <property type="protein sequence ID" value="KAG7520947.1"/>
    <property type="molecule type" value="Genomic_DNA"/>
</dbReference>
<evidence type="ECO:0000256" key="8">
    <source>
        <dbReference type="ARBA" id="ARBA00036320"/>
    </source>
</evidence>
<evidence type="ECO:0000313" key="13">
    <source>
        <dbReference type="Proteomes" id="UP000693946"/>
    </source>
</evidence>
<sequence>MGSLSTCVLLLLLAVSTPVFSHTDRIIGGEIVEPNTIKYQVSLRTENGVHFCGGALIRAQWVLSVAHCERWNMQVVLGEHDLYSVGPTEQTFTITQIFLNNFDPATFRNDIMLLKLNRKAILNAYVQPIALPNGNPIQRHNTECTVSGWGVTRLYSYKLSQFLRAAKVKVVQCPFVYVYYGWTNSKNVCAGFTDSPKDSCRGDSGGPLVCDGYLEGIVSWGIGCGIRRFPGVYTNIETFMQWISAIIDD</sequence>
<evidence type="ECO:0000313" key="12">
    <source>
        <dbReference type="EMBL" id="KAG7520947.1"/>
    </source>
</evidence>
<gene>
    <name evidence="12" type="ORF">JOB18_039132</name>
</gene>
<dbReference type="FunFam" id="2.40.10.10:FF:000005">
    <property type="entry name" value="Serine protease 37"/>
    <property type="match status" value="1"/>
</dbReference>
<dbReference type="GO" id="GO:0006508">
    <property type="term" value="P:proteolysis"/>
    <property type="evidence" value="ECO:0007669"/>
    <property type="project" value="UniProtKB-KW"/>
</dbReference>
<comment type="similarity">
    <text evidence="7">Belongs to the peptidase S1 family. CLIP subfamily.</text>
</comment>
<dbReference type="SMART" id="SM00020">
    <property type="entry name" value="Tryp_SPc"/>
    <property type="match status" value="1"/>
</dbReference>
<comment type="catalytic activity">
    <reaction evidence="8">
        <text>Preferential cleavage: Arg-|-Xaa, Lys-|-Xaa.</text>
        <dbReference type="EC" id="3.4.21.4"/>
    </reaction>
</comment>
<proteinExistence type="inferred from homology"/>
<keyword evidence="2" id="KW-0645">Protease</keyword>
<dbReference type="FunFam" id="2.40.10.10:FF:000002">
    <property type="entry name" value="Transmembrane protease serine"/>
    <property type="match status" value="1"/>
</dbReference>
<evidence type="ECO:0000256" key="1">
    <source>
        <dbReference type="ARBA" id="ARBA00004239"/>
    </source>
</evidence>
<evidence type="ECO:0000256" key="2">
    <source>
        <dbReference type="ARBA" id="ARBA00022670"/>
    </source>
</evidence>
<name>A0AAV6SWS6_SOLSE</name>
<keyword evidence="4" id="KW-0720">Serine protease</keyword>
<dbReference type="Pfam" id="PF00089">
    <property type="entry name" value="Trypsin"/>
    <property type="match status" value="1"/>
</dbReference>
<evidence type="ECO:0000256" key="9">
    <source>
        <dbReference type="ARBA" id="ARBA00038868"/>
    </source>
</evidence>
<evidence type="ECO:0000256" key="5">
    <source>
        <dbReference type="ARBA" id="ARBA00023145"/>
    </source>
</evidence>
<evidence type="ECO:0000256" key="7">
    <source>
        <dbReference type="ARBA" id="ARBA00024195"/>
    </source>
</evidence>
<dbReference type="PROSITE" id="PS00135">
    <property type="entry name" value="TRYPSIN_SER"/>
    <property type="match status" value="1"/>
</dbReference>
<dbReference type="PANTHER" id="PTHR24264">
    <property type="entry name" value="TRYPSIN-RELATED"/>
    <property type="match status" value="1"/>
</dbReference>
<reference evidence="12 13" key="1">
    <citation type="journal article" date="2021" name="Sci. Rep.">
        <title>Chromosome anchoring in Senegalese sole (Solea senegalensis) reveals sex-associated markers and genome rearrangements in flatfish.</title>
        <authorList>
            <person name="Guerrero-Cozar I."/>
            <person name="Gomez-Garrido J."/>
            <person name="Berbel C."/>
            <person name="Martinez-Blanch J.F."/>
            <person name="Alioto T."/>
            <person name="Claros M.G."/>
            <person name="Gagnaire P.A."/>
            <person name="Manchado M."/>
        </authorList>
    </citation>
    <scope>NUCLEOTIDE SEQUENCE [LARGE SCALE GENOMIC DNA]</scope>
    <source>
        <strain evidence="12">Sse05_10M</strain>
    </source>
</reference>
<feature type="chain" id="PRO_5043585775" description="trypsin" evidence="10">
    <location>
        <begin position="22"/>
        <end position="249"/>
    </location>
</feature>
<comment type="subcellular location">
    <subcellularLocation>
        <location evidence="1">Secreted</location>
        <location evidence="1">Extracellular space</location>
    </subcellularLocation>
</comment>
<dbReference type="EC" id="3.4.21.4" evidence="9"/>
<dbReference type="PROSITE" id="PS50240">
    <property type="entry name" value="TRYPSIN_DOM"/>
    <property type="match status" value="1"/>
</dbReference>
<evidence type="ECO:0000256" key="10">
    <source>
        <dbReference type="SAM" id="SignalP"/>
    </source>
</evidence>
<dbReference type="InterPro" id="IPR033116">
    <property type="entry name" value="TRYPSIN_SER"/>
</dbReference>
<protein>
    <recommendedName>
        <fullName evidence="9">trypsin</fullName>
        <ecNumber evidence="9">3.4.21.4</ecNumber>
    </recommendedName>
</protein>
<dbReference type="AlphaFoldDB" id="A0AAV6SWS6"/>
<accession>A0AAV6SWS6</accession>
<dbReference type="InterPro" id="IPR001254">
    <property type="entry name" value="Trypsin_dom"/>
</dbReference>
<dbReference type="PANTHER" id="PTHR24264:SF58">
    <property type="entry name" value="SI:DKEY-33M11.8-RELATED"/>
    <property type="match status" value="1"/>
</dbReference>
<feature type="signal peptide" evidence="10">
    <location>
        <begin position="1"/>
        <end position="21"/>
    </location>
</feature>
<dbReference type="CDD" id="cd00190">
    <property type="entry name" value="Tryp_SPc"/>
    <property type="match status" value="1"/>
</dbReference>
<evidence type="ECO:0000256" key="3">
    <source>
        <dbReference type="ARBA" id="ARBA00022801"/>
    </source>
</evidence>
<dbReference type="GO" id="GO:0004252">
    <property type="term" value="F:serine-type endopeptidase activity"/>
    <property type="evidence" value="ECO:0007669"/>
    <property type="project" value="UniProtKB-EC"/>
</dbReference>
<organism evidence="12 13">
    <name type="scientific">Solea senegalensis</name>
    <name type="common">Senegalese sole</name>
    <dbReference type="NCBI Taxonomy" id="28829"/>
    <lineage>
        <taxon>Eukaryota</taxon>
        <taxon>Metazoa</taxon>
        <taxon>Chordata</taxon>
        <taxon>Craniata</taxon>
        <taxon>Vertebrata</taxon>
        <taxon>Euteleostomi</taxon>
        <taxon>Actinopterygii</taxon>
        <taxon>Neopterygii</taxon>
        <taxon>Teleostei</taxon>
        <taxon>Neoteleostei</taxon>
        <taxon>Acanthomorphata</taxon>
        <taxon>Carangaria</taxon>
        <taxon>Pleuronectiformes</taxon>
        <taxon>Pleuronectoidei</taxon>
        <taxon>Soleidae</taxon>
        <taxon>Solea</taxon>
    </lineage>
</organism>
<evidence type="ECO:0000256" key="6">
    <source>
        <dbReference type="ARBA" id="ARBA00023157"/>
    </source>
</evidence>
<keyword evidence="5" id="KW-0865">Zymogen</keyword>
<dbReference type="InterPro" id="IPR050127">
    <property type="entry name" value="Serine_Proteases_S1"/>
</dbReference>
<keyword evidence="3" id="KW-0378">Hydrolase</keyword>
<dbReference type="Proteomes" id="UP000693946">
    <property type="component" value="Linkage Group LG11"/>
</dbReference>
<feature type="domain" description="Peptidase S1" evidence="11">
    <location>
        <begin position="26"/>
        <end position="248"/>
    </location>
</feature>
<evidence type="ECO:0000259" key="11">
    <source>
        <dbReference type="PROSITE" id="PS50240"/>
    </source>
</evidence>
<dbReference type="GO" id="GO:0005615">
    <property type="term" value="C:extracellular space"/>
    <property type="evidence" value="ECO:0007669"/>
    <property type="project" value="TreeGrafter"/>
</dbReference>
<keyword evidence="13" id="KW-1185">Reference proteome</keyword>
<keyword evidence="6" id="KW-1015">Disulfide bond</keyword>
<keyword evidence="10" id="KW-0732">Signal</keyword>
<evidence type="ECO:0000256" key="4">
    <source>
        <dbReference type="ARBA" id="ARBA00022825"/>
    </source>
</evidence>
<comment type="caution">
    <text evidence="12">The sequence shown here is derived from an EMBL/GenBank/DDBJ whole genome shotgun (WGS) entry which is preliminary data.</text>
</comment>